<evidence type="ECO:0000256" key="7">
    <source>
        <dbReference type="ARBA" id="ARBA00023010"/>
    </source>
</evidence>
<dbReference type="PRINTS" id="PR01755">
    <property type="entry name" value="SECFTRNLCASE"/>
</dbReference>
<proteinExistence type="inferred from homology"/>
<dbReference type="GO" id="GO:0043952">
    <property type="term" value="P:protein transport by the Sec complex"/>
    <property type="evidence" value="ECO:0007669"/>
    <property type="project" value="UniProtKB-UniRule"/>
</dbReference>
<accession>A0A1Q2CM36</accession>
<keyword evidence="6 9" id="KW-1133">Transmembrane helix</keyword>
<dbReference type="InterPro" id="IPR022645">
    <property type="entry name" value="SecD/SecF_bac"/>
</dbReference>
<feature type="region of interest" description="Disordered" evidence="10">
    <location>
        <begin position="357"/>
        <end position="382"/>
    </location>
</feature>
<feature type="transmembrane region" description="Helical" evidence="9">
    <location>
        <begin position="172"/>
        <end position="194"/>
    </location>
</feature>
<feature type="transmembrane region" description="Helical" evidence="9">
    <location>
        <begin position="200"/>
        <end position="219"/>
    </location>
</feature>
<evidence type="ECO:0000256" key="3">
    <source>
        <dbReference type="ARBA" id="ARBA00022475"/>
    </source>
</evidence>
<dbReference type="InterPro" id="IPR022646">
    <property type="entry name" value="SecD/SecF_CS"/>
</dbReference>
<dbReference type="GO" id="GO:0006605">
    <property type="term" value="P:protein targeting"/>
    <property type="evidence" value="ECO:0007669"/>
    <property type="project" value="UniProtKB-UniRule"/>
</dbReference>
<evidence type="ECO:0000256" key="1">
    <source>
        <dbReference type="ARBA" id="ARBA00004651"/>
    </source>
</evidence>
<evidence type="ECO:0000313" key="12">
    <source>
        <dbReference type="EMBL" id="AQP47167.1"/>
    </source>
</evidence>
<keyword evidence="2 9" id="KW-0813">Transport</keyword>
<name>A0A1Q2CM36_9ACTN</name>
<dbReference type="Pfam" id="PF02355">
    <property type="entry name" value="SecD_SecF_C"/>
    <property type="match status" value="1"/>
</dbReference>
<dbReference type="InterPro" id="IPR048634">
    <property type="entry name" value="SecD_SecF_C"/>
</dbReference>
<keyword evidence="7 9" id="KW-0811">Translocation</keyword>
<dbReference type="Proteomes" id="UP000188145">
    <property type="component" value="Chromosome"/>
</dbReference>
<evidence type="ECO:0000256" key="10">
    <source>
        <dbReference type="SAM" id="MobiDB-lite"/>
    </source>
</evidence>
<evidence type="ECO:0000259" key="11">
    <source>
        <dbReference type="Pfam" id="PF02355"/>
    </source>
</evidence>
<evidence type="ECO:0000256" key="9">
    <source>
        <dbReference type="HAMAP-Rule" id="MF_01464"/>
    </source>
</evidence>
<comment type="subunit">
    <text evidence="9">Forms a complex with SecD. Part of the essential Sec protein translocation apparatus which comprises SecA, SecYEG and auxiliary proteins SecDF. Other proteins may also be involved.</text>
</comment>
<dbReference type="STRING" id="1332264.BW730_06200"/>
<keyword evidence="8 9" id="KW-0472">Membrane</keyword>
<dbReference type="PANTHER" id="PTHR30081:SF8">
    <property type="entry name" value="PROTEIN TRANSLOCASE SUBUNIT SECF"/>
    <property type="match status" value="1"/>
</dbReference>
<feature type="transmembrane region" description="Helical" evidence="9">
    <location>
        <begin position="280"/>
        <end position="306"/>
    </location>
</feature>
<dbReference type="InterPro" id="IPR022813">
    <property type="entry name" value="SecD/SecF_arch_bac"/>
</dbReference>
<feature type="transmembrane region" description="Helical" evidence="9">
    <location>
        <begin position="146"/>
        <end position="165"/>
    </location>
</feature>
<evidence type="ECO:0000256" key="2">
    <source>
        <dbReference type="ARBA" id="ARBA00022448"/>
    </source>
</evidence>
<evidence type="ECO:0000256" key="6">
    <source>
        <dbReference type="ARBA" id="ARBA00022989"/>
    </source>
</evidence>
<dbReference type="GO" id="GO:0065002">
    <property type="term" value="P:intracellular protein transmembrane transport"/>
    <property type="evidence" value="ECO:0007669"/>
    <property type="project" value="UniProtKB-UniRule"/>
</dbReference>
<dbReference type="AlphaFoldDB" id="A0A1Q2CM36"/>
<dbReference type="NCBIfam" id="TIGR00966">
    <property type="entry name" value="transloc_SecF"/>
    <property type="match status" value="1"/>
</dbReference>
<keyword evidence="13" id="KW-1185">Reference proteome</keyword>
<evidence type="ECO:0000256" key="4">
    <source>
        <dbReference type="ARBA" id="ARBA00022692"/>
    </source>
</evidence>
<dbReference type="SUPFAM" id="SSF82866">
    <property type="entry name" value="Multidrug efflux transporter AcrB transmembrane domain"/>
    <property type="match status" value="1"/>
</dbReference>
<dbReference type="Pfam" id="PF07549">
    <property type="entry name" value="Sec_GG"/>
    <property type="match status" value="1"/>
</dbReference>
<keyword evidence="5 9" id="KW-0653">Protein transport</keyword>
<comment type="subcellular location">
    <subcellularLocation>
        <location evidence="1 9">Cell membrane</location>
        <topology evidence="1 9">Multi-pass membrane protein</topology>
    </subcellularLocation>
</comment>
<dbReference type="InterPro" id="IPR005665">
    <property type="entry name" value="SecF_bac"/>
</dbReference>
<feature type="transmembrane region" description="Helical" evidence="9">
    <location>
        <begin position="29"/>
        <end position="49"/>
    </location>
</feature>
<reference evidence="13" key="1">
    <citation type="submission" date="2017-02" db="EMBL/GenBank/DDBJ databases">
        <title>Tessaracoccus aquaemaris sp. nov., isolated from the intestine of a Korean rockfish, Sebastes schlegelii, in a marine aquaculture pond.</title>
        <authorList>
            <person name="Tak E.J."/>
            <person name="Bae J.-W."/>
        </authorList>
    </citation>
    <scope>NUCLEOTIDE SEQUENCE [LARGE SCALE GENOMIC DNA]</scope>
    <source>
        <strain evidence="13">NSG39</strain>
    </source>
</reference>
<dbReference type="EMBL" id="CP019606">
    <property type="protein sequence ID" value="AQP47167.1"/>
    <property type="molecule type" value="Genomic_DNA"/>
</dbReference>
<evidence type="ECO:0000256" key="8">
    <source>
        <dbReference type="ARBA" id="ARBA00023136"/>
    </source>
</evidence>
<dbReference type="GO" id="GO:0005886">
    <property type="term" value="C:plasma membrane"/>
    <property type="evidence" value="ECO:0007669"/>
    <property type="project" value="UniProtKB-SubCell"/>
</dbReference>
<dbReference type="Gene3D" id="1.20.1640.10">
    <property type="entry name" value="Multidrug efflux transporter AcrB transmembrane domain"/>
    <property type="match status" value="1"/>
</dbReference>
<feature type="domain" description="Protein export membrane protein SecD/SecF C-terminal" evidence="11">
    <location>
        <begin position="129"/>
        <end position="308"/>
    </location>
</feature>
<feature type="transmembrane region" description="Helical" evidence="9">
    <location>
        <begin position="247"/>
        <end position="268"/>
    </location>
</feature>
<gene>
    <name evidence="9" type="primary">secF</name>
    <name evidence="12" type="ORF">BW730_06200</name>
</gene>
<dbReference type="HAMAP" id="MF_01464_B">
    <property type="entry name" value="SecF_B"/>
    <property type="match status" value="1"/>
</dbReference>
<keyword evidence="4 9" id="KW-0812">Transmembrane</keyword>
<keyword evidence="3 9" id="KW-1003">Cell membrane</keyword>
<comment type="similarity">
    <text evidence="9">Belongs to the SecD/SecF family. SecF subfamily.</text>
</comment>
<dbReference type="PANTHER" id="PTHR30081">
    <property type="entry name" value="PROTEIN-EXPORT MEMBRANE PROTEIN SEC"/>
    <property type="match status" value="1"/>
</dbReference>
<sequence>MMAEKKLSVAERLYTGHLSYDFMKNRKGWFIFSGILVALTVVVLLVRGLTLGIEFSGGTDFQAPMKITSSTVDDVRAHMNELSVDELDAQVFSLGDSSIRIQTRSLTPEETTTTRAEIAKIAGVVPDDVTYNAIGGSWGQQITQKAVIALVVFVALVMVLIAAYFRDWKMSIAAIVAVFHDLIVTVGVYAAVGFTVTPSTVIGVLTILGYSLYDTVVVFDKIRENTKGIEHTTYTYSEQANRAINQVLVRSLNTTVIGVLPVLALFIAGTVLQSGPLADLGLALLVGMIAGAYSSLFIAAPLLAWLREREPKMIEHREQIERRKARSAAKAAHRESVATAATSGAAAGTVTLTEPVVEVTDEQGARQQRRTNVSRADRRKGK</sequence>
<evidence type="ECO:0000313" key="13">
    <source>
        <dbReference type="Proteomes" id="UP000188145"/>
    </source>
</evidence>
<protein>
    <recommendedName>
        <fullName evidence="9">Protein-export membrane protein SecF</fullName>
    </recommendedName>
</protein>
<dbReference type="KEGG" id="tes:BW730_06200"/>
<dbReference type="GO" id="GO:0015450">
    <property type="term" value="F:protein-transporting ATPase activity"/>
    <property type="evidence" value="ECO:0007669"/>
    <property type="project" value="InterPro"/>
</dbReference>
<evidence type="ECO:0000256" key="5">
    <source>
        <dbReference type="ARBA" id="ARBA00022927"/>
    </source>
</evidence>
<comment type="function">
    <text evidence="9">Part of the Sec protein translocase complex. Interacts with the SecYEG preprotein conducting channel. SecDF uses the proton motive force (PMF) to complete protein translocation after the ATP-dependent function of SecA.</text>
</comment>
<organism evidence="12 13">
    <name type="scientific">Tessaracoccus aquimaris</name>
    <dbReference type="NCBI Taxonomy" id="1332264"/>
    <lineage>
        <taxon>Bacteria</taxon>
        <taxon>Bacillati</taxon>
        <taxon>Actinomycetota</taxon>
        <taxon>Actinomycetes</taxon>
        <taxon>Propionibacteriales</taxon>
        <taxon>Propionibacteriaceae</taxon>
        <taxon>Tessaracoccus</taxon>
    </lineage>
</organism>